<dbReference type="AlphaFoldDB" id="A0AAV3PYN3"/>
<evidence type="ECO:0000313" key="2">
    <source>
        <dbReference type="Proteomes" id="UP001454036"/>
    </source>
</evidence>
<accession>A0AAV3PYN3</accession>
<gene>
    <name evidence="1" type="ORF">LIER_13082</name>
</gene>
<dbReference type="EMBL" id="BAABME010002596">
    <property type="protein sequence ID" value="GAA0155328.1"/>
    <property type="molecule type" value="Genomic_DNA"/>
</dbReference>
<protein>
    <submittedName>
        <fullName evidence="1">Uncharacterized protein</fullName>
    </submittedName>
</protein>
<keyword evidence="2" id="KW-1185">Reference proteome</keyword>
<dbReference type="PROSITE" id="PS51257">
    <property type="entry name" value="PROKAR_LIPOPROTEIN"/>
    <property type="match status" value="1"/>
</dbReference>
<organism evidence="1 2">
    <name type="scientific">Lithospermum erythrorhizon</name>
    <name type="common">Purple gromwell</name>
    <name type="synonym">Lithospermum officinale var. erythrorhizon</name>
    <dbReference type="NCBI Taxonomy" id="34254"/>
    <lineage>
        <taxon>Eukaryota</taxon>
        <taxon>Viridiplantae</taxon>
        <taxon>Streptophyta</taxon>
        <taxon>Embryophyta</taxon>
        <taxon>Tracheophyta</taxon>
        <taxon>Spermatophyta</taxon>
        <taxon>Magnoliopsida</taxon>
        <taxon>eudicotyledons</taxon>
        <taxon>Gunneridae</taxon>
        <taxon>Pentapetalae</taxon>
        <taxon>asterids</taxon>
        <taxon>lamiids</taxon>
        <taxon>Boraginales</taxon>
        <taxon>Boraginaceae</taxon>
        <taxon>Boraginoideae</taxon>
        <taxon>Lithospermeae</taxon>
        <taxon>Lithospermum</taxon>
    </lineage>
</organism>
<evidence type="ECO:0000313" key="1">
    <source>
        <dbReference type="EMBL" id="GAA0155328.1"/>
    </source>
</evidence>
<comment type="caution">
    <text evidence="1">The sequence shown here is derived from an EMBL/GenBank/DDBJ whole genome shotgun (WGS) entry which is preliminary data.</text>
</comment>
<dbReference type="Proteomes" id="UP001454036">
    <property type="component" value="Unassembled WGS sequence"/>
</dbReference>
<sequence length="67" mass="7453">MDDRVKGWILPLGGIACLKEDMFCKKVFDGMWGMEKALTSGKIHGCQELQISDAEGCKILALCEYLN</sequence>
<reference evidence="1 2" key="1">
    <citation type="submission" date="2024-01" db="EMBL/GenBank/DDBJ databases">
        <title>The complete chloroplast genome sequence of Lithospermum erythrorhizon: insights into the phylogenetic relationship among Boraginaceae species and the maternal lineages of purple gromwells.</title>
        <authorList>
            <person name="Okada T."/>
            <person name="Watanabe K."/>
        </authorList>
    </citation>
    <scope>NUCLEOTIDE SEQUENCE [LARGE SCALE GENOMIC DNA]</scope>
</reference>
<name>A0AAV3PYN3_LITER</name>
<proteinExistence type="predicted"/>